<dbReference type="Pfam" id="PF01348">
    <property type="entry name" value="Intron_maturas2"/>
    <property type="match status" value="1"/>
</dbReference>
<dbReference type="GO" id="GO:0090615">
    <property type="term" value="P:mitochondrial mRNA processing"/>
    <property type="evidence" value="ECO:0007669"/>
    <property type="project" value="TreeGrafter"/>
</dbReference>
<keyword evidence="2 4" id="KW-0496">Mitochondrion</keyword>
<dbReference type="CDD" id="cd01651">
    <property type="entry name" value="RT_G2_intron"/>
    <property type="match status" value="1"/>
</dbReference>
<comment type="subcellular location">
    <subcellularLocation>
        <location evidence="1">Mitochondrion</location>
    </subcellularLocation>
</comment>
<dbReference type="SMART" id="SM00507">
    <property type="entry name" value="HNHc"/>
    <property type="match status" value="1"/>
</dbReference>
<dbReference type="PANTHER" id="PTHR33642">
    <property type="entry name" value="COX1/OXI3 INTRON 1 PROTEIN-RELATED"/>
    <property type="match status" value="1"/>
</dbReference>
<dbReference type="InterPro" id="IPR043502">
    <property type="entry name" value="DNA/RNA_pol_sf"/>
</dbReference>
<evidence type="ECO:0000256" key="1">
    <source>
        <dbReference type="ARBA" id="ARBA00004173"/>
    </source>
</evidence>
<evidence type="ECO:0000256" key="2">
    <source>
        <dbReference type="ARBA" id="ARBA00023128"/>
    </source>
</evidence>
<organism evidence="4">
    <name type="scientific">Calonectria ilicicola</name>
    <dbReference type="NCBI Taxonomy" id="182845"/>
    <lineage>
        <taxon>Eukaryota</taxon>
        <taxon>Fungi</taxon>
        <taxon>Dikarya</taxon>
        <taxon>Ascomycota</taxon>
        <taxon>Pezizomycotina</taxon>
        <taxon>Sordariomycetes</taxon>
        <taxon>Hypocreomycetidae</taxon>
        <taxon>Hypocreales</taxon>
        <taxon>Nectriaceae</taxon>
        <taxon>Calonectria</taxon>
        <taxon>Calonectria kyotensis species complex</taxon>
    </lineage>
</organism>
<dbReference type="GO" id="GO:0005739">
    <property type="term" value="C:mitochondrion"/>
    <property type="evidence" value="ECO:0007669"/>
    <property type="project" value="UniProtKB-SubCell"/>
</dbReference>
<dbReference type="PANTHER" id="PTHR33642:SF4">
    <property type="entry name" value="COX1_OXI3 INTRON 1 PROTEIN-RELATED"/>
    <property type="match status" value="1"/>
</dbReference>
<dbReference type="GO" id="GO:0006315">
    <property type="term" value="P:homing of group II introns"/>
    <property type="evidence" value="ECO:0007669"/>
    <property type="project" value="TreeGrafter"/>
</dbReference>
<dbReference type="Pfam" id="PF21368">
    <property type="entry name" value="AI2M-like_HNH"/>
    <property type="match status" value="1"/>
</dbReference>
<feature type="domain" description="Reverse transcriptase" evidence="3">
    <location>
        <begin position="89"/>
        <end position="390"/>
    </location>
</feature>
<sequence>MKEYKTSETIRQWGEWEIDAVPQIDVKKLLQSRIKYDEQNRCTNIFEILSDPEVLMIAYEMIKSNSGNMVRGVDYETLDGITKKWFTDTSSSLIKESYKFRPVRRVYIPKANGKLRPLGVGSPRDKIIQQATRIVLEHVLEPRFSKYSHGFRPSRGCHTALREIRKWKGVAWFIEGDIKGFFDNIDHHILEKLLKKHIKDARFIHLYWKFVKAGYVEYSNGNIETFIDSKTGVPQGGILSPLLSNLVLHELDEYIEKYKMNDNTRNRNERYYKKNPKYHMYTMRIDRLKKRIDRVTETEERKICLKRLKQLKVLRRRIKSIVPTGKVNFIEYVRYADDWIIGVWGTKCLANKIKNEISLFLKDLKLTLSLEKTLVTNARNERAIFLGTQIKRMASSIGDMKVKNDRKLPSGNLLMNAPIPKLVNKMVDKGFLTIKNGKWKPKSIATFIPLEDSDIILRFNTIIRGILNYYSFVDNRQKLTKLSFIIKECLRKTLSRKHKLNKTQFISKYSKMIAVTRRNSIEVKRIWFYEPKLIKEPMNFLGSKEYNNVDFDPFKAIKWRVSTKTNFDFPCAVCGDENTEMHHIKHIKTLNVKLSSFDSAMAKVNRKQVPLCRPCHLKVHKGEYVGSPLKFWKPINQLKVKLFED</sequence>
<proteinExistence type="predicted"/>
<dbReference type="InterPro" id="IPR049030">
    <property type="entry name" value="AI2M-like_HNH"/>
</dbReference>
<geneLocation type="mitochondrion" evidence="4"/>
<name>A0A6G7MXR1_9HYPO</name>
<dbReference type="GO" id="GO:0003964">
    <property type="term" value="F:RNA-directed DNA polymerase activity"/>
    <property type="evidence" value="ECO:0007669"/>
    <property type="project" value="TreeGrafter"/>
</dbReference>
<dbReference type="CDD" id="cd00085">
    <property type="entry name" value="HNHc"/>
    <property type="match status" value="1"/>
</dbReference>
<dbReference type="AlphaFoldDB" id="A0A6G7MXR1"/>
<dbReference type="InterPro" id="IPR000477">
    <property type="entry name" value="RT_dom"/>
</dbReference>
<reference evidence="4" key="1">
    <citation type="journal article" date="2020" name="Mitochondrial DNA Part B Resour">
        <title>A phylogenomic tree of fungi: evolutionary relationships among Calonectria ilicicola and 586 fungal mitochondrial genomes.</title>
        <authorList>
            <person name="Gai Y."/>
            <person name="Pan R."/>
            <person name="Peng X."/>
        </authorList>
    </citation>
    <scope>NUCLEOTIDE SEQUENCE</scope>
    <source>
        <strain evidence="4">JXLN31</strain>
    </source>
</reference>
<evidence type="ECO:0000313" key="4">
    <source>
        <dbReference type="EMBL" id="QIJ45981.1"/>
    </source>
</evidence>
<dbReference type="Pfam" id="PF00078">
    <property type="entry name" value="RVT_1"/>
    <property type="match status" value="1"/>
</dbReference>
<dbReference type="InterPro" id="IPR024937">
    <property type="entry name" value="Domain_X"/>
</dbReference>
<dbReference type="EMBL" id="MT118659">
    <property type="protein sequence ID" value="QIJ45981.1"/>
    <property type="molecule type" value="Genomic_DNA"/>
</dbReference>
<evidence type="ECO:0000259" key="3">
    <source>
        <dbReference type="PROSITE" id="PS50878"/>
    </source>
</evidence>
<dbReference type="SUPFAM" id="SSF56672">
    <property type="entry name" value="DNA/RNA polymerases"/>
    <property type="match status" value="1"/>
</dbReference>
<gene>
    <name evidence="4" type="primary">orf645</name>
</gene>
<accession>A0A6G7MXR1</accession>
<protein>
    <recommendedName>
        <fullName evidence="3">Reverse transcriptase domain-containing protein</fullName>
    </recommendedName>
</protein>
<dbReference type="InterPro" id="IPR003615">
    <property type="entry name" value="HNH_nuc"/>
</dbReference>
<dbReference type="PROSITE" id="PS50878">
    <property type="entry name" value="RT_POL"/>
    <property type="match status" value="1"/>
</dbReference>